<evidence type="ECO:0000313" key="12">
    <source>
        <dbReference type="Proteomes" id="UP000263232"/>
    </source>
</evidence>
<organism evidence="11 12">
    <name type="scientific">Suicoccus acidiformans</name>
    <dbReference type="NCBI Taxonomy" id="2036206"/>
    <lineage>
        <taxon>Bacteria</taxon>
        <taxon>Bacillati</taxon>
        <taxon>Bacillota</taxon>
        <taxon>Bacilli</taxon>
        <taxon>Lactobacillales</taxon>
        <taxon>Aerococcaceae</taxon>
        <taxon>Suicoccus</taxon>
    </lineage>
</organism>
<dbReference type="FunFam" id="3.40.1160.10:FF:000004">
    <property type="entry name" value="Acetylglutamate kinase"/>
    <property type="match status" value="1"/>
</dbReference>
<dbReference type="Pfam" id="PF00696">
    <property type="entry name" value="AA_kinase"/>
    <property type="match status" value="1"/>
</dbReference>
<feature type="binding site" evidence="9">
    <location>
        <begin position="66"/>
        <end position="67"/>
    </location>
    <ligand>
        <name>substrate</name>
    </ligand>
</feature>
<dbReference type="HAMAP" id="MF_00082">
    <property type="entry name" value="ArgB"/>
    <property type="match status" value="1"/>
</dbReference>
<sequence>MEEIALQQKAEILIESLQYIKKFHRKIVVIKYGGHAMVDEEAKKTIIQDIALLKYVGMFPVIVHGGGPAINELLLLKGIQSEFYQGLRITDQASMEVVEMALTGQIAPQITADLNAFDVKAVSISGKDAQMMQADYLDEKLGLVGNITHIQPDYLLNLLADDYVPVVSPIAFGPNGQSLNINSDEAAWQIAKALNASKLILVTDVDGVMADQHEPSTLIPQVDVARIDELIEAGIIRGGMIPKLLACTQAVQGGVERCHIINGTIQHALIFELFTEQGIGTMVKQSL</sequence>
<dbReference type="PRINTS" id="PR00474">
    <property type="entry name" value="GLU5KINASE"/>
</dbReference>
<comment type="subcellular location">
    <subcellularLocation>
        <location evidence="9">Cytoplasm</location>
    </subcellularLocation>
</comment>
<dbReference type="PANTHER" id="PTHR23342">
    <property type="entry name" value="N-ACETYLGLUTAMATE SYNTHASE"/>
    <property type="match status" value="1"/>
</dbReference>
<dbReference type="InterPro" id="IPR037528">
    <property type="entry name" value="ArgB"/>
</dbReference>
<comment type="function">
    <text evidence="9">Catalyzes the ATP-dependent phosphorylation of N-acetyl-L-glutamate.</text>
</comment>
<feature type="binding site" evidence="9">
    <location>
        <position position="88"/>
    </location>
    <ligand>
        <name>substrate</name>
    </ligand>
</feature>
<evidence type="ECO:0000256" key="7">
    <source>
        <dbReference type="ARBA" id="ARBA00022840"/>
    </source>
</evidence>
<protein>
    <recommendedName>
        <fullName evidence="9">Acetylglutamate kinase</fullName>
        <ecNumber evidence="9">2.7.2.8</ecNumber>
    </recommendedName>
    <alternativeName>
        <fullName evidence="9">N-acetyl-L-glutamate 5-phosphotransferase</fullName>
    </alternativeName>
    <alternativeName>
        <fullName evidence="9">NAG kinase</fullName>
        <shortName evidence="9">NAGK</shortName>
    </alternativeName>
</protein>
<evidence type="ECO:0000256" key="8">
    <source>
        <dbReference type="ARBA" id="ARBA00048141"/>
    </source>
</evidence>
<keyword evidence="5 9" id="KW-0547">Nucleotide-binding</keyword>
<comment type="pathway">
    <text evidence="1 9">Amino-acid biosynthesis; L-arginine biosynthesis; N(2)-acetyl-L-ornithine from L-glutamate: step 2/4.</text>
</comment>
<dbReference type="UniPathway" id="UPA00068">
    <property type="reaction ID" value="UER00107"/>
</dbReference>
<name>A0A347WLJ4_9LACT</name>
<dbReference type="GO" id="GO:0003991">
    <property type="term" value="F:acetylglutamate kinase activity"/>
    <property type="evidence" value="ECO:0007669"/>
    <property type="project" value="UniProtKB-UniRule"/>
</dbReference>
<dbReference type="SUPFAM" id="SSF53633">
    <property type="entry name" value="Carbamate kinase-like"/>
    <property type="match status" value="1"/>
</dbReference>
<feature type="site" description="Transition state stabilizer" evidence="9">
    <location>
        <position position="243"/>
    </location>
</feature>
<keyword evidence="6 9" id="KW-0418">Kinase</keyword>
<dbReference type="KEGG" id="abae:CL176_08040"/>
<dbReference type="PIRSF" id="PIRSF000728">
    <property type="entry name" value="NAGK"/>
    <property type="match status" value="1"/>
</dbReference>
<evidence type="ECO:0000256" key="5">
    <source>
        <dbReference type="ARBA" id="ARBA00022741"/>
    </source>
</evidence>
<evidence type="ECO:0000256" key="3">
    <source>
        <dbReference type="ARBA" id="ARBA00022605"/>
    </source>
</evidence>
<keyword evidence="3 9" id="KW-0028">Amino-acid biosynthesis</keyword>
<feature type="site" description="Transition state stabilizer" evidence="9">
    <location>
        <position position="31"/>
    </location>
</feature>
<dbReference type="RefSeq" id="WP_118990851.1">
    <property type="nucleotide sequence ID" value="NZ_CP023434.1"/>
</dbReference>
<dbReference type="InterPro" id="IPR001057">
    <property type="entry name" value="Glu/AcGlu_kinase"/>
</dbReference>
<dbReference type="GO" id="GO:0005524">
    <property type="term" value="F:ATP binding"/>
    <property type="evidence" value="ECO:0007669"/>
    <property type="project" value="UniProtKB-UniRule"/>
</dbReference>
<accession>A0A347WLJ4</accession>
<dbReference type="InterPro" id="IPR001048">
    <property type="entry name" value="Asp/Glu/Uridylate_kinase"/>
</dbReference>
<dbReference type="InterPro" id="IPR004662">
    <property type="entry name" value="AcgluKinase_fam"/>
</dbReference>
<evidence type="ECO:0000313" key="11">
    <source>
        <dbReference type="EMBL" id="AXY25951.1"/>
    </source>
</evidence>
<dbReference type="EC" id="2.7.2.8" evidence="9"/>
<evidence type="ECO:0000256" key="2">
    <source>
        <dbReference type="ARBA" id="ARBA00022571"/>
    </source>
</evidence>
<comment type="similarity">
    <text evidence="9">Belongs to the acetylglutamate kinase family. ArgB subfamily.</text>
</comment>
<evidence type="ECO:0000256" key="6">
    <source>
        <dbReference type="ARBA" id="ARBA00022777"/>
    </source>
</evidence>
<dbReference type="PANTHER" id="PTHR23342:SF0">
    <property type="entry name" value="N-ACETYLGLUTAMATE SYNTHASE, MITOCHONDRIAL"/>
    <property type="match status" value="1"/>
</dbReference>
<dbReference type="InterPro" id="IPR036393">
    <property type="entry name" value="AceGlu_kinase-like_sf"/>
</dbReference>
<dbReference type="GO" id="GO:0005737">
    <property type="term" value="C:cytoplasm"/>
    <property type="evidence" value="ECO:0007669"/>
    <property type="project" value="UniProtKB-SubCell"/>
</dbReference>
<dbReference type="AlphaFoldDB" id="A0A347WLJ4"/>
<proteinExistence type="inferred from homology"/>
<evidence type="ECO:0000256" key="4">
    <source>
        <dbReference type="ARBA" id="ARBA00022679"/>
    </source>
</evidence>
<evidence type="ECO:0000256" key="9">
    <source>
        <dbReference type="HAMAP-Rule" id="MF_00082"/>
    </source>
</evidence>
<comment type="catalytic activity">
    <reaction evidence="8 9">
        <text>N-acetyl-L-glutamate + ATP = N-acetyl-L-glutamyl 5-phosphate + ADP</text>
        <dbReference type="Rhea" id="RHEA:14629"/>
        <dbReference type="ChEBI" id="CHEBI:30616"/>
        <dbReference type="ChEBI" id="CHEBI:44337"/>
        <dbReference type="ChEBI" id="CHEBI:57936"/>
        <dbReference type="ChEBI" id="CHEBI:456216"/>
        <dbReference type="EC" id="2.7.2.8"/>
    </reaction>
</comment>
<reference evidence="11 12" key="1">
    <citation type="submission" date="2017-09" db="EMBL/GenBank/DDBJ databases">
        <title>Complete genome sequence of Oxytococcus suis strain ZY16052.</title>
        <authorList>
            <person name="Li F."/>
        </authorList>
    </citation>
    <scope>NUCLEOTIDE SEQUENCE [LARGE SCALE GENOMIC DNA]</scope>
    <source>
        <strain evidence="11 12">ZY16052</strain>
    </source>
</reference>
<dbReference type="NCBIfam" id="TIGR00761">
    <property type="entry name" value="argB"/>
    <property type="match status" value="1"/>
</dbReference>
<evidence type="ECO:0000259" key="10">
    <source>
        <dbReference type="Pfam" id="PF00696"/>
    </source>
</evidence>
<keyword evidence="9" id="KW-0963">Cytoplasm</keyword>
<dbReference type="EMBL" id="CP023434">
    <property type="protein sequence ID" value="AXY25951.1"/>
    <property type="molecule type" value="Genomic_DNA"/>
</dbReference>
<gene>
    <name evidence="9 11" type="primary">argB</name>
    <name evidence="11" type="ORF">CL176_08040</name>
</gene>
<dbReference type="InterPro" id="IPR041727">
    <property type="entry name" value="NAGK-C"/>
</dbReference>
<dbReference type="Gene3D" id="3.40.1160.10">
    <property type="entry name" value="Acetylglutamate kinase-like"/>
    <property type="match status" value="1"/>
</dbReference>
<evidence type="ECO:0000256" key="1">
    <source>
        <dbReference type="ARBA" id="ARBA00004828"/>
    </source>
</evidence>
<dbReference type="CDD" id="cd04250">
    <property type="entry name" value="AAK_NAGK-C"/>
    <property type="match status" value="1"/>
</dbReference>
<dbReference type="OrthoDB" id="9803155at2"/>
<dbReference type="Proteomes" id="UP000263232">
    <property type="component" value="Chromosome"/>
</dbReference>
<keyword evidence="12" id="KW-1185">Reference proteome</keyword>
<keyword evidence="4 9" id="KW-0808">Transferase</keyword>
<dbReference type="GO" id="GO:0042450">
    <property type="term" value="P:L-arginine biosynthetic process via ornithine"/>
    <property type="evidence" value="ECO:0007669"/>
    <property type="project" value="UniProtKB-UniRule"/>
</dbReference>
<feature type="domain" description="Aspartate/glutamate/uridylate kinase" evidence="10">
    <location>
        <begin position="26"/>
        <end position="262"/>
    </location>
</feature>
<keyword evidence="2 9" id="KW-0055">Arginine biosynthesis</keyword>
<keyword evidence="7 9" id="KW-0067">ATP-binding</keyword>
<feature type="binding site" evidence="9">
    <location>
        <position position="180"/>
    </location>
    <ligand>
        <name>substrate</name>
    </ligand>
</feature>